<dbReference type="EMBL" id="KK107159">
    <property type="protein sequence ID" value="EZA56655.1"/>
    <property type="molecule type" value="Genomic_DNA"/>
</dbReference>
<reference evidence="1 2" key="1">
    <citation type="journal article" date="2014" name="Curr. Biol.">
        <title>The genome of the clonal raider ant Cerapachys biroi.</title>
        <authorList>
            <person name="Oxley P.R."/>
            <person name="Ji L."/>
            <person name="Fetter-Pruneda I."/>
            <person name="McKenzie S.K."/>
            <person name="Li C."/>
            <person name="Hu H."/>
            <person name="Zhang G."/>
            <person name="Kronauer D.J."/>
        </authorList>
    </citation>
    <scope>NUCLEOTIDE SEQUENCE [LARGE SCALE GENOMIC DNA]</scope>
</reference>
<evidence type="ECO:0000313" key="1">
    <source>
        <dbReference type="EMBL" id="EZA56655.1"/>
    </source>
</evidence>
<accession>A0A026WKW0</accession>
<protein>
    <submittedName>
        <fullName evidence="1">Uncharacterized protein</fullName>
    </submittedName>
</protein>
<organism evidence="1 2">
    <name type="scientific">Ooceraea biroi</name>
    <name type="common">Clonal raider ant</name>
    <name type="synonym">Cerapachys biroi</name>
    <dbReference type="NCBI Taxonomy" id="2015173"/>
    <lineage>
        <taxon>Eukaryota</taxon>
        <taxon>Metazoa</taxon>
        <taxon>Ecdysozoa</taxon>
        <taxon>Arthropoda</taxon>
        <taxon>Hexapoda</taxon>
        <taxon>Insecta</taxon>
        <taxon>Pterygota</taxon>
        <taxon>Neoptera</taxon>
        <taxon>Endopterygota</taxon>
        <taxon>Hymenoptera</taxon>
        <taxon>Apocrita</taxon>
        <taxon>Aculeata</taxon>
        <taxon>Formicoidea</taxon>
        <taxon>Formicidae</taxon>
        <taxon>Dorylinae</taxon>
        <taxon>Ooceraea</taxon>
    </lineage>
</organism>
<name>A0A026WKW0_OOCBI</name>
<evidence type="ECO:0000313" key="2">
    <source>
        <dbReference type="Proteomes" id="UP000053097"/>
    </source>
</evidence>
<proteinExistence type="predicted"/>
<keyword evidence="2" id="KW-1185">Reference proteome</keyword>
<gene>
    <name evidence="1" type="ORF">X777_02259</name>
</gene>
<sequence>MPFIHHTALTLKRHDRAAPRSRTPFTYAHVPRRGRQVIEGVCGGVSCMHRPRKDGRWRREKEGVLSPSCEEVARARC</sequence>
<dbReference type="Proteomes" id="UP000053097">
    <property type="component" value="Unassembled WGS sequence"/>
</dbReference>
<dbReference type="AlphaFoldDB" id="A0A026WKW0"/>